<dbReference type="InterPro" id="IPR023404">
    <property type="entry name" value="rSAM_horseshoe"/>
</dbReference>
<gene>
    <name evidence="8" type="ORF">HDG40_007691</name>
</gene>
<dbReference type="Proteomes" id="UP000592780">
    <property type="component" value="Unassembled WGS sequence"/>
</dbReference>
<keyword evidence="3" id="KW-0949">S-adenosyl-L-methionine</keyword>
<dbReference type="InterPro" id="IPR023984">
    <property type="entry name" value="rSAM_ocin_1"/>
</dbReference>
<name>A0A7W8QGC3_PARAM</name>
<evidence type="ECO:0000256" key="5">
    <source>
        <dbReference type="ARBA" id="ARBA00023004"/>
    </source>
</evidence>
<organism evidence="8 9">
    <name type="scientific">Paraburkholderia atlantica</name>
    <dbReference type="NCBI Taxonomy" id="2654982"/>
    <lineage>
        <taxon>Bacteria</taxon>
        <taxon>Pseudomonadati</taxon>
        <taxon>Pseudomonadota</taxon>
        <taxon>Betaproteobacteria</taxon>
        <taxon>Burkholderiales</taxon>
        <taxon>Burkholderiaceae</taxon>
        <taxon>Paraburkholderia</taxon>
    </lineage>
</organism>
<dbReference type="PANTHER" id="PTHR43409:SF7">
    <property type="entry name" value="BLL1977 PROTEIN"/>
    <property type="match status" value="1"/>
</dbReference>
<keyword evidence="9" id="KW-1185">Reference proteome</keyword>
<sequence>MDVLLLSAPVVSVVRPSAALGLLQATLRRAGLSASSLYLNLTFAQWIGLDLNECLAGGLPSHLLIGDWFFAEALRTDRIRPVDQTYERERHSALDKAGIGDLDALRDQYAQAFVRFAAEKIMASRPRVVGFTTMFEQTAASLAIAAAVKASSPDTVVCFGGANCHGPMGTVLREHFPQIDYVFTGEADQTFAPFVKELLQRNAARHGAEFSLAPRNGVVATSPTRDLDELPVPDYSDYFAQLSELEEHYRVRPSIPFESSRGCWWGQKHHCTFCGLNGEGMTFREKSPSRLLDELETLVVRHAIARMAATDNILSPKHVANVLEPMVGEHRGLNLFYEIKSNFDEEKLRTLARSGVTWVQPGIENLSDPILRLMRKGVDRLLNVRLLRNCRELGLGVIWSILYGFPEEPSEEYDAAAEIVPLLEHLQPPVACGRIRLDRFSPNYEQAEMIGFRSVRPFRSYAEIYEIPDEALSNLAYFFDGEAPSSATELDLEKLRTAVKRWRARWFDEPEPPVLRAFPIDGGYLIEDSRSVACEPFYIANEAEVAVLDLCRSPRVDKDLEKLAARLSNDAVESALASLRSRGYLLQHGRRSLSLPAMAGKEEVDEQARADFPFGYLA</sequence>
<evidence type="ECO:0000256" key="6">
    <source>
        <dbReference type="ARBA" id="ARBA00023014"/>
    </source>
</evidence>
<evidence type="ECO:0000256" key="2">
    <source>
        <dbReference type="ARBA" id="ARBA00022490"/>
    </source>
</evidence>
<evidence type="ECO:0000256" key="3">
    <source>
        <dbReference type="ARBA" id="ARBA00022691"/>
    </source>
</evidence>
<keyword evidence="6" id="KW-0411">Iron-sulfur</keyword>
<keyword evidence="5" id="KW-0408">Iron</keyword>
<accession>A0A7W8QGC3</accession>
<dbReference type="RefSeq" id="WP_018436599.1">
    <property type="nucleotide sequence ID" value="NZ_JACHDD010000029.1"/>
</dbReference>
<dbReference type="PANTHER" id="PTHR43409">
    <property type="entry name" value="ANAEROBIC MAGNESIUM-PROTOPORPHYRIN IX MONOMETHYL ESTER CYCLASE-RELATED"/>
    <property type="match status" value="1"/>
</dbReference>
<dbReference type="OrthoDB" id="9801424at2"/>
<dbReference type="InterPro" id="IPR058240">
    <property type="entry name" value="rSAM_sf"/>
</dbReference>
<keyword evidence="4" id="KW-0479">Metal-binding</keyword>
<evidence type="ECO:0000256" key="4">
    <source>
        <dbReference type="ARBA" id="ARBA00022723"/>
    </source>
</evidence>
<dbReference type="GO" id="GO:0005829">
    <property type="term" value="C:cytosol"/>
    <property type="evidence" value="ECO:0007669"/>
    <property type="project" value="TreeGrafter"/>
</dbReference>
<dbReference type="EMBL" id="JACHDD010000029">
    <property type="protein sequence ID" value="MBB5429494.1"/>
    <property type="molecule type" value="Genomic_DNA"/>
</dbReference>
<dbReference type="SFLD" id="SFLDG01082">
    <property type="entry name" value="B12-binding_domain_containing"/>
    <property type="match status" value="1"/>
</dbReference>
<feature type="domain" description="B12-binding" evidence="7">
    <location>
        <begin position="92"/>
        <end position="205"/>
    </location>
</feature>
<comment type="caution">
    <text evidence="8">The sequence shown here is derived from an EMBL/GenBank/DDBJ whole genome shotgun (WGS) entry which is preliminary data.</text>
</comment>
<dbReference type="AlphaFoldDB" id="A0A7W8QGC3"/>
<evidence type="ECO:0000256" key="1">
    <source>
        <dbReference type="ARBA" id="ARBA00001966"/>
    </source>
</evidence>
<dbReference type="EC" id="1.14.13.81" evidence="8"/>
<proteinExistence type="predicted"/>
<reference evidence="8 9" key="1">
    <citation type="submission" date="2020-08" db="EMBL/GenBank/DDBJ databases">
        <title>Genomic Encyclopedia of Type Strains, Phase IV (KMG-V): Genome sequencing to study the core and pangenomes of soil and plant-associated prokaryotes.</title>
        <authorList>
            <person name="Whitman W."/>
        </authorList>
    </citation>
    <scope>NUCLEOTIDE SEQUENCE [LARGE SCALE GENOMIC DNA]</scope>
    <source>
        <strain evidence="8 9">JPY158</strain>
    </source>
</reference>
<dbReference type="CDD" id="cd01335">
    <property type="entry name" value="Radical_SAM"/>
    <property type="match status" value="1"/>
</dbReference>
<keyword evidence="2" id="KW-0963">Cytoplasm</keyword>
<dbReference type="SMART" id="SM00729">
    <property type="entry name" value="Elp3"/>
    <property type="match status" value="1"/>
</dbReference>
<dbReference type="InterPro" id="IPR006638">
    <property type="entry name" value="Elp3/MiaA/NifB-like_rSAM"/>
</dbReference>
<dbReference type="InterPro" id="IPR006158">
    <property type="entry name" value="Cobalamin-bd"/>
</dbReference>
<evidence type="ECO:0000313" key="9">
    <source>
        <dbReference type="Proteomes" id="UP000592780"/>
    </source>
</evidence>
<dbReference type="InterPro" id="IPR007197">
    <property type="entry name" value="rSAM"/>
</dbReference>
<dbReference type="Gene3D" id="3.40.50.280">
    <property type="entry name" value="Cobalamin-binding domain"/>
    <property type="match status" value="1"/>
</dbReference>
<dbReference type="Pfam" id="PF04055">
    <property type="entry name" value="Radical_SAM"/>
    <property type="match status" value="1"/>
</dbReference>
<protein>
    <submittedName>
        <fullName evidence="8">Magnesium-protoporphyrin IX monomethyl ester (Oxidative) cyclase</fullName>
        <ecNumber evidence="8">1.14.13.81</ecNumber>
    </submittedName>
</protein>
<dbReference type="GO" id="GO:0046872">
    <property type="term" value="F:metal ion binding"/>
    <property type="evidence" value="ECO:0007669"/>
    <property type="project" value="UniProtKB-KW"/>
</dbReference>
<dbReference type="SFLD" id="SFLDF00324">
    <property type="entry name" value="bacteriocin_maturation"/>
    <property type="match status" value="1"/>
</dbReference>
<dbReference type="SUPFAM" id="SSF102114">
    <property type="entry name" value="Radical SAM enzymes"/>
    <property type="match status" value="1"/>
</dbReference>
<evidence type="ECO:0000313" key="8">
    <source>
        <dbReference type="EMBL" id="MBB5429494.1"/>
    </source>
</evidence>
<keyword evidence="8" id="KW-0560">Oxidoreductase</keyword>
<dbReference type="SFLD" id="SFLDS00029">
    <property type="entry name" value="Radical_SAM"/>
    <property type="match status" value="1"/>
</dbReference>
<comment type="cofactor">
    <cofactor evidence="1">
        <name>[4Fe-4S] cluster</name>
        <dbReference type="ChEBI" id="CHEBI:49883"/>
    </cofactor>
</comment>
<dbReference type="InterPro" id="IPR051198">
    <property type="entry name" value="BchE-like"/>
</dbReference>
<dbReference type="PROSITE" id="PS51332">
    <property type="entry name" value="B12_BINDING"/>
    <property type="match status" value="1"/>
</dbReference>
<dbReference type="Gene3D" id="3.80.30.20">
    <property type="entry name" value="tm_1862 like domain"/>
    <property type="match status" value="1"/>
</dbReference>
<dbReference type="GO" id="GO:0031419">
    <property type="term" value="F:cobalamin binding"/>
    <property type="evidence" value="ECO:0007669"/>
    <property type="project" value="InterPro"/>
</dbReference>
<dbReference type="GO" id="GO:0051536">
    <property type="term" value="F:iron-sulfur cluster binding"/>
    <property type="evidence" value="ECO:0007669"/>
    <property type="project" value="UniProtKB-KW"/>
</dbReference>
<dbReference type="NCBIfam" id="TIGR03975">
    <property type="entry name" value="rSAM_ocin_1"/>
    <property type="match status" value="1"/>
</dbReference>
<evidence type="ECO:0000259" key="7">
    <source>
        <dbReference type="PROSITE" id="PS51332"/>
    </source>
</evidence>
<dbReference type="GO" id="GO:0048529">
    <property type="term" value="F:magnesium-protoporphyrin IX monomethyl ester (oxidative) cyclase activity"/>
    <property type="evidence" value="ECO:0007669"/>
    <property type="project" value="UniProtKB-EC"/>
</dbReference>